<feature type="region of interest" description="Disordered" evidence="1">
    <location>
        <begin position="1"/>
        <end position="44"/>
    </location>
</feature>
<evidence type="ECO:0000256" key="1">
    <source>
        <dbReference type="SAM" id="MobiDB-lite"/>
    </source>
</evidence>
<keyword evidence="2" id="KW-0472">Membrane</keyword>
<reference evidence="3 4" key="1">
    <citation type="submission" date="2021-10" db="EMBL/GenBank/DDBJ databases">
        <title>Streptomyces gossypii sp. nov., isolated from soil collected from cotton field.</title>
        <authorList>
            <person name="Ge X."/>
            <person name="Chen X."/>
            <person name="Liu W."/>
        </authorList>
    </citation>
    <scope>NUCLEOTIDE SEQUENCE [LARGE SCALE GENOMIC DNA]</scope>
    <source>
        <strain evidence="3 4">N2-109</strain>
    </source>
</reference>
<gene>
    <name evidence="3" type="ORF">LHJ74_04675</name>
</gene>
<name>A0ABT2JND7_9ACTN</name>
<feature type="compositionally biased region" description="Low complexity" evidence="1">
    <location>
        <begin position="1"/>
        <end position="15"/>
    </location>
</feature>
<accession>A0ABT2JND7</accession>
<evidence type="ECO:0000256" key="2">
    <source>
        <dbReference type="SAM" id="Phobius"/>
    </source>
</evidence>
<dbReference type="Proteomes" id="UP001156389">
    <property type="component" value="Unassembled WGS sequence"/>
</dbReference>
<evidence type="ECO:0000313" key="3">
    <source>
        <dbReference type="EMBL" id="MCT2589233.1"/>
    </source>
</evidence>
<keyword evidence="4" id="KW-1185">Reference proteome</keyword>
<protein>
    <submittedName>
        <fullName evidence="3">Uncharacterized protein</fullName>
    </submittedName>
</protein>
<dbReference type="RefSeq" id="WP_260216219.1">
    <property type="nucleotide sequence ID" value="NZ_JAJAGO010000002.1"/>
</dbReference>
<organism evidence="3 4">
    <name type="scientific">Streptomyces gossypii</name>
    <dbReference type="NCBI Taxonomy" id="2883101"/>
    <lineage>
        <taxon>Bacteria</taxon>
        <taxon>Bacillati</taxon>
        <taxon>Actinomycetota</taxon>
        <taxon>Actinomycetes</taxon>
        <taxon>Kitasatosporales</taxon>
        <taxon>Streptomycetaceae</taxon>
        <taxon>Streptomyces</taxon>
    </lineage>
</organism>
<dbReference type="EMBL" id="JAJAGO010000002">
    <property type="protein sequence ID" value="MCT2589233.1"/>
    <property type="molecule type" value="Genomic_DNA"/>
</dbReference>
<sequence>MSTPPQGQNPYGQQPPGQPGPGQPGPGGYPGGVTMPPPAPTGTSKVKKIFVGIAVVAAIAIGAGMWISGQDDADQAKKGDCVVNKGSNFKPDVEVVDCTSSEAEYKVAEKHDGQGECDRTKFSEYSETKGSDVLFTLCLAPHKP</sequence>
<keyword evidence="2" id="KW-0812">Transmembrane</keyword>
<keyword evidence="2" id="KW-1133">Transmembrane helix</keyword>
<proteinExistence type="predicted"/>
<feature type="transmembrane region" description="Helical" evidence="2">
    <location>
        <begin position="49"/>
        <end position="68"/>
    </location>
</feature>
<evidence type="ECO:0000313" key="4">
    <source>
        <dbReference type="Proteomes" id="UP001156389"/>
    </source>
</evidence>
<comment type="caution">
    <text evidence="3">The sequence shown here is derived from an EMBL/GenBank/DDBJ whole genome shotgun (WGS) entry which is preliminary data.</text>
</comment>